<gene>
    <name evidence="2" type="ORF">AOQ84DRAFT_29190</name>
</gene>
<feature type="region of interest" description="Disordered" evidence="1">
    <location>
        <begin position="199"/>
        <end position="240"/>
    </location>
</feature>
<keyword evidence="3" id="KW-1185">Reference proteome</keyword>
<evidence type="ECO:0000313" key="3">
    <source>
        <dbReference type="Proteomes" id="UP000250140"/>
    </source>
</evidence>
<dbReference type="OrthoDB" id="3945308at2759"/>
<reference evidence="2 3" key="1">
    <citation type="journal article" date="2016" name="Nat. Commun.">
        <title>Ectomycorrhizal ecology is imprinted in the genome of the dominant symbiotic fungus Cenococcum geophilum.</title>
        <authorList>
            <consortium name="DOE Joint Genome Institute"/>
            <person name="Peter M."/>
            <person name="Kohler A."/>
            <person name="Ohm R.A."/>
            <person name="Kuo A."/>
            <person name="Krutzmann J."/>
            <person name="Morin E."/>
            <person name="Arend M."/>
            <person name="Barry K.W."/>
            <person name="Binder M."/>
            <person name="Choi C."/>
            <person name="Clum A."/>
            <person name="Copeland A."/>
            <person name="Grisel N."/>
            <person name="Haridas S."/>
            <person name="Kipfer T."/>
            <person name="LaButti K."/>
            <person name="Lindquist E."/>
            <person name="Lipzen A."/>
            <person name="Maire R."/>
            <person name="Meier B."/>
            <person name="Mihaltcheva S."/>
            <person name="Molinier V."/>
            <person name="Murat C."/>
            <person name="Poggeler S."/>
            <person name="Quandt C.A."/>
            <person name="Sperisen C."/>
            <person name="Tritt A."/>
            <person name="Tisserant E."/>
            <person name="Crous P.W."/>
            <person name="Henrissat B."/>
            <person name="Nehls U."/>
            <person name="Egli S."/>
            <person name="Spatafora J.W."/>
            <person name="Grigoriev I.V."/>
            <person name="Martin F.M."/>
        </authorList>
    </citation>
    <scope>NUCLEOTIDE SEQUENCE [LARGE SCALE GENOMIC DNA]</scope>
    <source>
        <strain evidence="2 3">CBS 207.34</strain>
    </source>
</reference>
<feature type="region of interest" description="Disordered" evidence="1">
    <location>
        <begin position="54"/>
        <end position="173"/>
    </location>
</feature>
<accession>A0A8E2F238</accession>
<evidence type="ECO:0000313" key="2">
    <source>
        <dbReference type="EMBL" id="OCL09054.1"/>
    </source>
</evidence>
<organism evidence="2 3">
    <name type="scientific">Glonium stellatum</name>
    <dbReference type="NCBI Taxonomy" id="574774"/>
    <lineage>
        <taxon>Eukaryota</taxon>
        <taxon>Fungi</taxon>
        <taxon>Dikarya</taxon>
        <taxon>Ascomycota</taxon>
        <taxon>Pezizomycotina</taxon>
        <taxon>Dothideomycetes</taxon>
        <taxon>Pleosporomycetidae</taxon>
        <taxon>Gloniales</taxon>
        <taxon>Gloniaceae</taxon>
        <taxon>Glonium</taxon>
    </lineage>
</organism>
<sequence length="350" mass="39096">MLSAAINSVAMCHVAIRDLFEEDLQNCNSNFINPSKLLLASSLSPSPIGELAEQTKASTTNQFSSHGGNSTPSQRVNTTPQKSPAPSLQHPSSCTENQFPSTATNSSIQSAETLQQSPSSQPYNCTDNEKGEKEQSLSQVDEQHREKPQQSINYNLQHMRRDDQTQARKEGQNKAELDNIYGQNNVIKERTKDVSLVRCNPKPQSKTYQRRGAQSPANKKQLQRAKPTKTPNAAITGPTGRTTLERLRSKRKVNNQHSHKVKRLQKQTLKEIPPIHDCKFPLIEIYQTFADRSSSDNSDRLWLLTRLFFAVASQDAFIQLRNSCLTIRESTSTVILSSSNTVSANMESLD</sequence>
<dbReference type="AlphaFoldDB" id="A0A8E2F238"/>
<feature type="compositionally biased region" description="Polar residues" evidence="1">
    <location>
        <begin position="55"/>
        <end position="126"/>
    </location>
</feature>
<evidence type="ECO:0000256" key="1">
    <source>
        <dbReference type="SAM" id="MobiDB-lite"/>
    </source>
</evidence>
<proteinExistence type="predicted"/>
<protein>
    <submittedName>
        <fullName evidence="2">Uncharacterized protein</fullName>
    </submittedName>
</protein>
<name>A0A8E2F238_9PEZI</name>
<dbReference type="Proteomes" id="UP000250140">
    <property type="component" value="Unassembled WGS sequence"/>
</dbReference>
<feature type="compositionally biased region" description="Basic and acidic residues" evidence="1">
    <location>
        <begin position="127"/>
        <end position="148"/>
    </location>
</feature>
<dbReference type="EMBL" id="KV749525">
    <property type="protein sequence ID" value="OCL09054.1"/>
    <property type="molecule type" value="Genomic_DNA"/>
</dbReference>
<feature type="compositionally biased region" description="Basic and acidic residues" evidence="1">
    <location>
        <begin position="159"/>
        <end position="173"/>
    </location>
</feature>